<name>A0A6A6PA55_9PEZI</name>
<dbReference type="OrthoDB" id="5525680at2759"/>
<feature type="transmembrane region" description="Helical" evidence="5">
    <location>
        <begin position="150"/>
        <end position="171"/>
    </location>
</feature>
<dbReference type="PANTHER" id="PTHR34187:SF3">
    <property type="entry name" value="DUF DOMAIN PROTEIN (AFU_ORTHOLOGUE AFUA_6G11150)"/>
    <property type="match status" value="1"/>
</dbReference>
<dbReference type="EMBL" id="MU001672">
    <property type="protein sequence ID" value="KAF2460871.1"/>
    <property type="molecule type" value="Genomic_DNA"/>
</dbReference>
<evidence type="ECO:0000256" key="5">
    <source>
        <dbReference type="SAM" id="Phobius"/>
    </source>
</evidence>
<organism evidence="7 8">
    <name type="scientific">Lineolata rhizophorae</name>
    <dbReference type="NCBI Taxonomy" id="578093"/>
    <lineage>
        <taxon>Eukaryota</taxon>
        <taxon>Fungi</taxon>
        <taxon>Dikarya</taxon>
        <taxon>Ascomycota</taxon>
        <taxon>Pezizomycotina</taxon>
        <taxon>Dothideomycetes</taxon>
        <taxon>Dothideomycetes incertae sedis</taxon>
        <taxon>Lineolatales</taxon>
        <taxon>Lineolataceae</taxon>
        <taxon>Lineolata</taxon>
    </lineage>
</organism>
<feature type="domain" description="DUF202" evidence="6">
    <location>
        <begin position="62"/>
        <end position="132"/>
    </location>
</feature>
<reference evidence="7" key="1">
    <citation type="journal article" date="2020" name="Stud. Mycol.">
        <title>101 Dothideomycetes genomes: a test case for predicting lifestyles and emergence of pathogens.</title>
        <authorList>
            <person name="Haridas S."/>
            <person name="Albert R."/>
            <person name="Binder M."/>
            <person name="Bloem J."/>
            <person name="Labutti K."/>
            <person name="Salamov A."/>
            <person name="Andreopoulos B."/>
            <person name="Baker S."/>
            <person name="Barry K."/>
            <person name="Bills G."/>
            <person name="Bluhm B."/>
            <person name="Cannon C."/>
            <person name="Castanera R."/>
            <person name="Culley D."/>
            <person name="Daum C."/>
            <person name="Ezra D."/>
            <person name="Gonzalez J."/>
            <person name="Henrissat B."/>
            <person name="Kuo A."/>
            <person name="Liang C."/>
            <person name="Lipzen A."/>
            <person name="Lutzoni F."/>
            <person name="Magnuson J."/>
            <person name="Mondo S."/>
            <person name="Nolan M."/>
            <person name="Ohm R."/>
            <person name="Pangilinan J."/>
            <person name="Park H.-J."/>
            <person name="Ramirez L."/>
            <person name="Alfaro M."/>
            <person name="Sun H."/>
            <person name="Tritt A."/>
            <person name="Yoshinaga Y."/>
            <person name="Zwiers L.-H."/>
            <person name="Turgeon B."/>
            <person name="Goodwin S."/>
            <person name="Spatafora J."/>
            <person name="Crous P."/>
            <person name="Grigoriev I."/>
        </authorList>
    </citation>
    <scope>NUCLEOTIDE SEQUENCE</scope>
    <source>
        <strain evidence="7">ATCC 16933</strain>
    </source>
</reference>
<evidence type="ECO:0000256" key="1">
    <source>
        <dbReference type="ARBA" id="ARBA00004127"/>
    </source>
</evidence>
<dbReference type="Pfam" id="PF02656">
    <property type="entry name" value="DUF202"/>
    <property type="match status" value="1"/>
</dbReference>
<dbReference type="Proteomes" id="UP000799766">
    <property type="component" value="Unassembled WGS sequence"/>
</dbReference>
<dbReference type="GO" id="GO:0012505">
    <property type="term" value="C:endomembrane system"/>
    <property type="evidence" value="ECO:0007669"/>
    <property type="project" value="UniProtKB-SubCell"/>
</dbReference>
<keyword evidence="3 5" id="KW-1133">Transmembrane helix</keyword>
<evidence type="ECO:0000313" key="7">
    <source>
        <dbReference type="EMBL" id="KAF2460871.1"/>
    </source>
</evidence>
<proteinExistence type="predicted"/>
<keyword evidence="8" id="KW-1185">Reference proteome</keyword>
<evidence type="ECO:0000256" key="4">
    <source>
        <dbReference type="ARBA" id="ARBA00023136"/>
    </source>
</evidence>
<evidence type="ECO:0000259" key="6">
    <source>
        <dbReference type="Pfam" id="PF02656"/>
    </source>
</evidence>
<keyword evidence="4 5" id="KW-0472">Membrane</keyword>
<feature type="transmembrane region" description="Helical" evidence="5">
    <location>
        <begin position="106"/>
        <end position="129"/>
    </location>
</feature>
<dbReference type="InterPro" id="IPR052053">
    <property type="entry name" value="IM_YidH-like"/>
</dbReference>
<sequence>MQRGPPIEDEYRGLIEPFNPFYGLFGSKPVVIKQRNDYSRRVFVERPLLGPLLFDNADSDARDHCANERTFLSWLRLSVYLAVVSVAIAVSFHLKSAPSDVEERVALPLGIVFWVMALGCLVVGIGNYIRTVAGYSRRKALVQSGWKTQAVMVLVAIVIIGTCVLFIVTSAESQR</sequence>
<feature type="transmembrane region" description="Helical" evidence="5">
    <location>
        <begin position="77"/>
        <end position="94"/>
    </location>
</feature>
<evidence type="ECO:0000313" key="8">
    <source>
        <dbReference type="Proteomes" id="UP000799766"/>
    </source>
</evidence>
<comment type="subcellular location">
    <subcellularLocation>
        <location evidence="1">Endomembrane system</location>
        <topology evidence="1">Multi-pass membrane protein</topology>
    </subcellularLocation>
</comment>
<evidence type="ECO:0000256" key="3">
    <source>
        <dbReference type="ARBA" id="ARBA00022989"/>
    </source>
</evidence>
<evidence type="ECO:0000256" key="2">
    <source>
        <dbReference type="ARBA" id="ARBA00022692"/>
    </source>
</evidence>
<dbReference type="PANTHER" id="PTHR34187">
    <property type="entry name" value="FGR18P"/>
    <property type="match status" value="1"/>
</dbReference>
<accession>A0A6A6PA55</accession>
<dbReference type="AlphaFoldDB" id="A0A6A6PA55"/>
<gene>
    <name evidence="7" type="ORF">BDY21DRAFT_383710</name>
</gene>
<protein>
    <recommendedName>
        <fullName evidence="6">DUF202 domain-containing protein</fullName>
    </recommendedName>
</protein>
<dbReference type="InterPro" id="IPR003807">
    <property type="entry name" value="DUF202"/>
</dbReference>
<keyword evidence="2 5" id="KW-0812">Transmembrane</keyword>